<dbReference type="Proteomes" id="UP000325787">
    <property type="component" value="Chromosome"/>
</dbReference>
<keyword evidence="2" id="KW-1185">Reference proteome</keyword>
<evidence type="ECO:0000313" key="1">
    <source>
        <dbReference type="EMBL" id="QFZ22123.1"/>
    </source>
</evidence>
<gene>
    <name evidence="1" type="ORF">EKG83_36150</name>
</gene>
<dbReference type="OrthoDB" id="3696327at2"/>
<dbReference type="KEGG" id="ssyi:EKG83_36150"/>
<reference evidence="2" key="1">
    <citation type="journal article" date="2021" name="Curr. Microbiol.">
        <title>Complete genome of nocamycin-producing strain Saccharothrix syringae NRRL B-16468 reveals the biosynthetic potential for secondary metabolites.</title>
        <authorList>
            <person name="Mo X."/>
            <person name="Yang S."/>
        </authorList>
    </citation>
    <scope>NUCLEOTIDE SEQUENCE [LARGE SCALE GENOMIC DNA]</scope>
    <source>
        <strain evidence="2">ATCC 51364 / DSM 43886 / JCM 6844 / KCTC 9398 / NBRC 14523 / NRRL B-16468 / INA 2240</strain>
    </source>
</reference>
<protein>
    <submittedName>
        <fullName evidence="1">Uncharacterized protein</fullName>
    </submittedName>
</protein>
<organism evidence="1 2">
    <name type="scientific">Saccharothrix syringae</name>
    <name type="common">Nocardiopsis syringae</name>
    <dbReference type="NCBI Taxonomy" id="103733"/>
    <lineage>
        <taxon>Bacteria</taxon>
        <taxon>Bacillati</taxon>
        <taxon>Actinomycetota</taxon>
        <taxon>Actinomycetes</taxon>
        <taxon>Pseudonocardiales</taxon>
        <taxon>Pseudonocardiaceae</taxon>
        <taxon>Saccharothrix</taxon>
    </lineage>
</organism>
<name>A0A5Q0H819_SACSY</name>
<sequence length="152" mass="16201">MVVRVRGVEHAKQLREELEHERVAGYVVPPEVGRPTGAGAAGVVAEGGDLIEMDLPAFTAAVSDLDRLHAVLTDLLGRADRELDQPLGDGRGPVALHMRRAFGLRGGDLSGGVRHALRSYLDELEAVRASLQGVRDAQQAQDQQVGQALGRA</sequence>
<dbReference type="RefSeq" id="WP_153278673.1">
    <property type="nucleotide sequence ID" value="NZ_CP034550.1"/>
</dbReference>
<accession>A0A5Q0H819</accession>
<dbReference type="EMBL" id="CP034550">
    <property type="protein sequence ID" value="QFZ22123.1"/>
    <property type="molecule type" value="Genomic_DNA"/>
</dbReference>
<evidence type="ECO:0000313" key="2">
    <source>
        <dbReference type="Proteomes" id="UP000325787"/>
    </source>
</evidence>
<proteinExistence type="predicted"/>
<dbReference type="AlphaFoldDB" id="A0A5Q0H819"/>